<proteinExistence type="predicted"/>
<feature type="region of interest" description="Disordered" evidence="1">
    <location>
        <begin position="1"/>
        <end position="32"/>
    </location>
</feature>
<evidence type="ECO:0000256" key="1">
    <source>
        <dbReference type="SAM" id="MobiDB-lite"/>
    </source>
</evidence>
<name>A0A8X6QZP2_NEPPI</name>
<dbReference type="EMBL" id="BMAW01086164">
    <property type="protein sequence ID" value="GFU46353.1"/>
    <property type="molecule type" value="Genomic_DNA"/>
</dbReference>
<dbReference type="AlphaFoldDB" id="A0A8X6QZP2"/>
<organism evidence="2 3">
    <name type="scientific">Nephila pilipes</name>
    <name type="common">Giant wood spider</name>
    <name type="synonym">Nephila maculata</name>
    <dbReference type="NCBI Taxonomy" id="299642"/>
    <lineage>
        <taxon>Eukaryota</taxon>
        <taxon>Metazoa</taxon>
        <taxon>Ecdysozoa</taxon>
        <taxon>Arthropoda</taxon>
        <taxon>Chelicerata</taxon>
        <taxon>Arachnida</taxon>
        <taxon>Araneae</taxon>
        <taxon>Araneomorphae</taxon>
        <taxon>Entelegynae</taxon>
        <taxon>Araneoidea</taxon>
        <taxon>Nephilidae</taxon>
        <taxon>Nephila</taxon>
    </lineage>
</organism>
<evidence type="ECO:0000313" key="2">
    <source>
        <dbReference type="EMBL" id="GFU46353.1"/>
    </source>
</evidence>
<keyword evidence="3" id="KW-1185">Reference proteome</keyword>
<reference evidence="2" key="1">
    <citation type="submission" date="2020-08" db="EMBL/GenBank/DDBJ databases">
        <title>Multicomponent nature underlies the extraordinary mechanical properties of spider dragline silk.</title>
        <authorList>
            <person name="Kono N."/>
            <person name="Nakamura H."/>
            <person name="Mori M."/>
            <person name="Yoshida Y."/>
            <person name="Ohtoshi R."/>
            <person name="Malay A.D."/>
            <person name="Moran D.A.P."/>
            <person name="Tomita M."/>
            <person name="Numata K."/>
            <person name="Arakawa K."/>
        </authorList>
    </citation>
    <scope>NUCLEOTIDE SEQUENCE</scope>
</reference>
<dbReference type="Proteomes" id="UP000887013">
    <property type="component" value="Unassembled WGS sequence"/>
</dbReference>
<comment type="caution">
    <text evidence="2">The sequence shown here is derived from an EMBL/GenBank/DDBJ whole genome shotgun (WGS) entry which is preliminary data.</text>
</comment>
<evidence type="ECO:0000313" key="3">
    <source>
        <dbReference type="Proteomes" id="UP000887013"/>
    </source>
</evidence>
<accession>A0A8X6QZP2</accession>
<sequence>SLETPALEEGEHRRERKSFMKKRGQERKNDGRSIFKIQLNRFESTCLRRVP</sequence>
<protein>
    <submittedName>
        <fullName evidence="2">Uncharacterized protein</fullName>
    </submittedName>
</protein>
<feature type="compositionally biased region" description="Basic residues" evidence="1">
    <location>
        <begin position="14"/>
        <end position="25"/>
    </location>
</feature>
<feature type="non-terminal residue" evidence="2">
    <location>
        <position position="1"/>
    </location>
</feature>
<gene>
    <name evidence="2" type="ORF">NPIL_160751</name>
</gene>